<dbReference type="SUPFAM" id="SSF54523">
    <property type="entry name" value="Pili subunits"/>
    <property type="match status" value="1"/>
</dbReference>
<dbReference type="GeneID" id="93353276"/>
<accession>A0A378U348</accession>
<protein>
    <recommendedName>
        <fullName evidence="3">Type II secretion system protein H</fullName>
    </recommendedName>
    <alternativeName>
        <fullName evidence="11">General secretion pathway protein H</fullName>
    </alternativeName>
</protein>
<evidence type="ECO:0000256" key="8">
    <source>
        <dbReference type="ARBA" id="ARBA00022989"/>
    </source>
</evidence>
<keyword evidence="7 12" id="KW-0812">Transmembrane</keyword>
<sequence length="236" mass="25927">MGSRQKGFTLIELMVTIAIMAIMAAIAIPNFAEWVAKRRVASVAEKVASQIRFARAEAARLNKPVYLCPVQIKTDGKPDQYCKSTYAGSGYAVWADSPEYDQKYERSKDESLRTVVMNKAKDQIKVRYQIRNVGFDGKDIKAEKDAKILAFFPDGSIKRYIADSSGNMGVGYPVGGFTKFTFTDNEAKDKETGERRAVTLLVSGGQVSFCANGDSRPACKYDVDLTGATCNEYGGC</sequence>
<comment type="similarity">
    <text evidence="10">Belongs to the GSP H family.</text>
</comment>
<evidence type="ECO:0000256" key="1">
    <source>
        <dbReference type="ARBA" id="ARBA00004377"/>
    </source>
</evidence>
<evidence type="ECO:0000313" key="14">
    <source>
        <dbReference type="EMBL" id="STZ68762.1"/>
    </source>
</evidence>
<name>A0A378U348_NEIEL</name>
<dbReference type="GO" id="GO:0015627">
    <property type="term" value="C:type II protein secretion system complex"/>
    <property type="evidence" value="ECO:0007669"/>
    <property type="project" value="InterPro"/>
</dbReference>
<comment type="subunit">
    <text evidence="2">The pili are polar flexible filaments of about 5.4 nanometers diameter and 2.5 micrometers average length; they consist of only a single polypeptide chain arranged in a helical configuration of five subunits per turn in the assembled pilus.</text>
</comment>
<feature type="transmembrane region" description="Helical" evidence="12">
    <location>
        <begin position="7"/>
        <end position="28"/>
    </location>
</feature>
<dbReference type="AlphaFoldDB" id="A0A378U348"/>
<comment type="subcellular location">
    <subcellularLocation>
        <location evidence="1">Cell inner membrane</location>
        <topology evidence="1">Single-pass membrane protein</topology>
    </subcellularLocation>
</comment>
<dbReference type="Gene3D" id="3.30.700.10">
    <property type="entry name" value="Glycoprotein, Type 4 Pilin"/>
    <property type="match status" value="1"/>
</dbReference>
<keyword evidence="6" id="KW-0997">Cell inner membrane</keyword>
<dbReference type="InterPro" id="IPR045584">
    <property type="entry name" value="Pilin-like"/>
</dbReference>
<keyword evidence="9 12" id="KW-0472">Membrane</keyword>
<dbReference type="EMBL" id="UGQW01000002">
    <property type="protein sequence ID" value="STZ68762.1"/>
    <property type="molecule type" value="Genomic_DNA"/>
</dbReference>
<dbReference type="Pfam" id="PF07963">
    <property type="entry name" value="N_methyl"/>
    <property type="match status" value="1"/>
</dbReference>
<keyword evidence="8 12" id="KW-1133">Transmembrane helix</keyword>
<reference evidence="14 15" key="1">
    <citation type="submission" date="2018-06" db="EMBL/GenBank/DDBJ databases">
        <authorList>
            <consortium name="Pathogen Informatics"/>
            <person name="Doyle S."/>
        </authorList>
    </citation>
    <scope>NUCLEOTIDE SEQUENCE [LARGE SCALE GENOMIC DNA]</scope>
    <source>
        <strain evidence="14 15">NCTC10660</strain>
    </source>
</reference>
<evidence type="ECO:0000256" key="5">
    <source>
        <dbReference type="ARBA" id="ARBA00022481"/>
    </source>
</evidence>
<dbReference type="PROSITE" id="PS00409">
    <property type="entry name" value="PROKAR_NTER_METHYL"/>
    <property type="match status" value="1"/>
</dbReference>
<dbReference type="Pfam" id="PF12019">
    <property type="entry name" value="GspH"/>
    <property type="match status" value="1"/>
</dbReference>
<evidence type="ECO:0000256" key="10">
    <source>
        <dbReference type="ARBA" id="ARBA00025772"/>
    </source>
</evidence>
<evidence type="ECO:0000256" key="4">
    <source>
        <dbReference type="ARBA" id="ARBA00022475"/>
    </source>
</evidence>
<organism evidence="14 15">
    <name type="scientific">Neisseria elongata</name>
    <dbReference type="NCBI Taxonomy" id="495"/>
    <lineage>
        <taxon>Bacteria</taxon>
        <taxon>Pseudomonadati</taxon>
        <taxon>Pseudomonadota</taxon>
        <taxon>Betaproteobacteria</taxon>
        <taxon>Neisseriales</taxon>
        <taxon>Neisseriaceae</taxon>
        <taxon>Neisseria</taxon>
    </lineage>
</organism>
<gene>
    <name evidence="14" type="primary">fimT</name>
    <name evidence="14" type="ORF">NCTC10660_02292</name>
</gene>
<evidence type="ECO:0000259" key="13">
    <source>
        <dbReference type="Pfam" id="PF12019"/>
    </source>
</evidence>
<evidence type="ECO:0000256" key="2">
    <source>
        <dbReference type="ARBA" id="ARBA00011156"/>
    </source>
</evidence>
<dbReference type="InterPro" id="IPR012902">
    <property type="entry name" value="N_methyl_site"/>
</dbReference>
<evidence type="ECO:0000256" key="7">
    <source>
        <dbReference type="ARBA" id="ARBA00022692"/>
    </source>
</evidence>
<dbReference type="Proteomes" id="UP000254927">
    <property type="component" value="Unassembled WGS sequence"/>
</dbReference>
<evidence type="ECO:0000313" key="15">
    <source>
        <dbReference type="Proteomes" id="UP000254927"/>
    </source>
</evidence>
<keyword evidence="4" id="KW-1003">Cell membrane</keyword>
<keyword evidence="5" id="KW-0488">Methylation</keyword>
<dbReference type="InterPro" id="IPR022346">
    <property type="entry name" value="T2SS_GspH"/>
</dbReference>
<evidence type="ECO:0000256" key="6">
    <source>
        <dbReference type="ARBA" id="ARBA00022519"/>
    </source>
</evidence>
<evidence type="ECO:0000256" key="12">
    <source>
        <dbReference type="SAM" id="Phobius"/>
    </source>
</evidence>
<dbReference type="RefSeq" id="WP_074896824.1">
    <property type="nucleotide sequence ID" value="NZ_CAJPMF010000013.1"/>
</dbReference>
<evidence type="ECO:0000256" key="11">
    <source>
        <dbReference type="ARBA" id="ARBA00030775"/>
    </source>
</evidence>
<feature type="domain" description="General secretion pathway GspH" evidence="13">
    <location>
        <begin position="44"/>
        <end position="200"/>
    </location>
</feature>
<proteinExistence type="inferred from homology"/>
<dbReference type="GO" id="GO:0005886">
    <property type="term" value="C:plasma membrane"/>
    <property type="evidence" value="ECO:0007669"/>
    <property type="project" value="UniProtKB-SubCell"/>
</dbReference>
<evidence type="ECO:0000256" key="3">
    <source>
        <dbReference type="ARBA" id="ARBA00021549"/>
    </source>
</evidence>
<dbReference type="NCBIfam" id="TIGR02532">
    <property type="entry name" value="IV_pilin_GFxxxE"/>
    <property type="match status" value="1"/>
</dbReference>
<evidence type="ECO:0000256" key="9">
    <source>
        <dbReference type="ARBA" id="ARBA00023136"/>
    </source>
</evidence>
<dbReference type="PANTHER" id="PTHR30093:SF41">
    <property type="entry name" value="TYPE II SECRETION SYSTEM PROTEIN H"/>
    <property type="match status" value="1"/>
</dbReference>
<dbReference type="GO" id="GO:0015628">
    <property type="term" value="P:protein secretion by the type II secretion system"/>
    <property type="evidence" value="ECO:0007669"/>
    <property type="project" value="InterPro"/>
</dbReference>
<dbReference type="PANTHER" id="PTHR30093">
    <property type="entry name" value="GENERAL SECRETION PATHWAY PROTEIN G"/>
    <property type="match status" value="1"/>
</dbReference>